<dbReference type="PANTHER" id="PTHR10742">
    <property type="entry name" value="FLAVIN MONOAMINE OXIDASE"/>
    <property type="match status" value="1"/>
</dbReference>
<feature type="binding site" evidence="3">
    <location>
        <position position="368"/>
    </location>
    <ligand>
        <name>substrate</name>
    </ligand>
</feature>
<evidence type="ECO:0000256" key="3">
    <source>
        <dbReference type="PIRSR" id="PIRSR601613-1"/>
    </source>
</evidence>
<comment type="cofactor">
    <cofactor evidence="1 4">
        <name>FAD</name>
        <dbReference type="ChEBI" id="CHEBI:57692"/>
    </cofactor>
</comment>
<dbReference type="Gene3D" id="3.50.50.60">
    <property type="entry name" value="FAD/NAD(P)-binding domain"/>
    <property type="match status" value="1"/>
</dbReference>
<dbReference type="Pfam" id="PF01593">
    <property type="entry name" value="Amino_oxidase"/>
    <property type="match status" value="1"/>
</dbReference>
<dbReference type="GO" id="GO:0006338">
    <property type="term" value="P:chromatin remodeling"/>
    <property type="evidence" value="ECO:0007669"/>
    <property type="project" value="TreeGrafter"/>
</dbReference>
<dbReference type="PRINTS" id="PR00757">
    <property type="entry name" value="AMINEOXDASEF"/>
</dbReference>
<evidence type="ECO:0000256" key="1">
    <source>
        <dbReference type="ARBA" id="ARBA00001974"/>
    </source>
</evidence>
<reference evidence="6" key="1">
    <citation type="journal article" date="2021" name="Nat. Commun.">
        <title>Genetic determinants of endophytism in the Arabidopsis root mycobiome.</title>
        <authorList>
            <person name="Mesny F."/>
            <person name="Miyauchi S."/>
            <person name="Thiergart T."/>
            <person name="Pickel B."/>
            <person name="Atanasova L."/>
            <person name="Karlsson M."/>
            <person name="Huettel B."/>
            <person name="Barry K.W."/>
            <person name="Haridas S."/>
            <person name="Chen C."/>
            <person name="Bauer D."/>
            <person name="Andreopoulos W."/>
            <person name="Pangilinan J."/>
            <person name="LaButti K."/>
            <person name="Riley R."/>
            <person name="Lipzen A."/>
            <person name="Clum A."/>
            <person name="Drula E."/>
            <person name="Henrissat B."/>
            <person name="Kohler A."/>
            <person name="Grigoriev I.V."/>
            <person name="Martin F.M."/>
            <person name="Hacquard S."/>
        </authorList>
    </citation>
    <scope>NUCLEOTIDE SEQUENCE</scope>
    <source>
        <strain evidence="6">MPI-CAGE-CH-0235</strain>
    </source>
</reference>
<dbReference type="InterPro" id="IPR001613">
    <property type="entry name" value="Flavin_amine_oxidase"/>
</dbReference>
<evidence type="ECO:0000313" key="6">
    <source>
        <dbReference type="EMBL" id="KAH7304239.1"/>
    </source>
</evidence>
<feature type="binding site" evidence="3">
    <location>
        <position position="23"/>
    </location>
    <ligand>
        <name>FAD</name>
        <dbReference type="ChEBI" id="CHEBI:57692"/>
    </ligand>
</feature>
<evidence type="ECO:0000256" key="2">
    <source>
        <dbReference type="ARBA" id="ARBA00023002"/>
    </source>
</evidence>
<keyword evidence="4" id="KW-0285">Flavoprotein</keyword>
<evidence type="ECO:0000313" key="7">
    <source>
        <dbReference type="Proteomes" id="UP000813444"/>
    </source>
</evidence>
<comment type="similarity">
    <text evidence="4">Belongs to the flavin monoamine oxidase family.</text>
</comment>
<dbReference type="SUPFAM" id="SSF51905">
    <property type="entry name" value="FAD/NAD(P)-binding domain"/>
    <property type="match status" value="1"/>
</dbReference>
<keyword evidence="7" id="KW-1185">Reference proteome</keyword>
<protein>
    <recommendedName>
        <fullName evidence="4">Amine oxidase</fullName>
        <ecNumber evidence="4">1.4.3.-</ecNumber>
    </recommendedName>
</protein>
<keyword evidence="4" id="KW-0274">FAD</keyword>
<dbReference type="Gene3D" id="3.90.660.10">
    <property type="match status" value="1"/>
</dbReference>
<dbReference type="InterPro" id="IPR002937">
    <property type="entry name" value="Amino_oxidase"/>
</dbReference>
<dbReference type="SUPFAM" id="SSF54373">
    <property type="entry name" value="FAD-linked reductases, C-terminal domain"/>
    <property type="match status" value="1"/>
</dbReference>
<dbReference type="AlphaFoldDB" id="A0A8K0SHU9"/>
<feature type="binding site" evidence="3">
    <location>
        <begin position="44"/>
        <end position="45"/>
    </location>
    <ligand>
        <name>FAD</name>
        <dbReference type="ChEBI" id="CHEBI:57692"/>
    </ligand>
</feature>
<dbReference type="OrthoDB" id="5046242at2759"/>
<evidence type="ECO:0000256" key="4">
    <source>
        <dbReference type="RuleBase" id="RU362067"/>
    </source>
</evidence>
<dbReference type="InterPro" id="IPR036188">
    <property type="entry name" value="FAD/NAD-bd_sf"/>
</dbReference>
<dbReference type="InterPro" id="IPR050281">
    <property type="entry name" value="Flavin_monoamine_oxidase"/>
</dbReference>
<dbReference type="EC" id="1.4.3.-" evidence="4"/>
<gene>
    <name evidence="6" type="ORF">B0I35DRAFT_363495</name>
</gene>
<feature type="binding site" evidence="3">
    <location>
        <position position="230"/>
    </location>
    <ligand>
        <name>FAD</name>
        <dbReference type="ChEBI" id="CHEBI:57692"/>
    </ligand>
</feature>
<comment type="caution">
    <text evidence="6">The sequence shown here is derived from an EMBL/GenBank/DDBJ whole genome shotgun (WGS) entry which is preliminary data.</text>
</comment>
<feature type="domain" description="Amine oxidase" evidence="5">
    <location>
        <begin position="22"/>
        <end position="494"/>
    </location>
</feature>
<accession>A0A8K0SHU9</accession>
<sequence>MRNPLPNHQAHAKDVCIIGAGISGLRAAHILSDPSLGFNVTILEARDRPGGRVYQTADLGLPVDLGATWIHGTEGNPIAALAKKIGCSTVSCGAVYSICDASGNWLDRQVARQRYEEVWDILEKAMEHSMSHRESIPDNAKMMDFFCDELESKSKSQPDPDSYISLMRQIGEMWGAFMGDDWQRQSLKNVWLEAGLEGDNLFMASTYKGILDFLLETTRDKCTLRLNCEVTSIISHSPDVVQVDSTDGFSAVFGQVIVTTPLGWLKRNHDAFYPPLPPKISNAIQSLGYGNLDKVFIKFPQPFWNDKIGQPSMDDQYANTAAEPAFPIESLFLQPEYSQNTNPAKWRTEIISYSGLPDQYAQPIIMFFVYGQWGRHVTGLVRGTKPDSEEYRRILYDLFHPYFSKLPNYDPASANCQPSDFLLTDWQNDKFAGHGSFTNEPVGSGDCSQYSDALRKGMGEERKIWFAGEHTSPPGGVGTVAGAYWSGEEAARKVASSHGLRPSSST</sequence>
<dbReference type="Proteomes" id="UP000813444">
    <property type="component" value="Unassembled WGS sequence"/>
</dbReference>
<dbReference type="EMBL" id="JAGPNK010000024">
    <property type="protein sequence ID" value="KAH7304239.1"/>
    <property type="molecule type" value="Genomic_DNA"/>
</dbReference>
<dbReference type="PANTHER" id="PTHR10742:SF414">
    <property type="entry name" value="CONTAINING AMINE OXIDASE, PUTATIVE (AFU_ORTHOLOGUE AFUA_3G12150)-RELATED"/>
    <property type="match status" value="1"/>
</dbReference>
<evidence type="ECO:0000259" key="5">
    <source>
        <dbReference type="Pfam" id="PF01593"/>
    </source>
</evidence>
<keyword evidence="2 4" id="KW-0560">Oxidoreductase</keyword>
<dbReference type="GO" id="GO:0003682">
    <property type="term" value="F:chromatin binding"/>
    <property type="evidence" value="ECO:0007669"/>
    <property type="project" value="TreeGrafter"/>
</dbReference>
<dbReference type="GO" id="GO:0016491">
    <property type="term" value="F:oxidoreductase activity"/>
    <property type="evidence" value="ECO:0007669"/>
    <property type="project" value="UniProtKB-KW"/>
</dbReference>
<proteinExistence type="inferred from homology"/>
<organism evidence="6 7">
    <name type="scientific">Stachybotrys elegans</name>
    <dbReference type="NCBI Taxonomy" id="80388"/>
    <lineage>
        <taxon>Eukaryota</taxon>
        <taxon>Fungi</taxon>
        <taxon>Dikarya</taxon>
        <taxon>Ascomycota</taxon>
        <taxon>Pezizomycotina</taxon>
        <taxon>Sordariomycetes</taxon>
        <taxon>Hypocreomycetidae</taxon>
        <taxon>Hypocreales</taxon>
        <taxon>Stachybotryaceae</taxon>
        <taxon>Stachybotrys</taxon>
    </lineage>
</organism>
<dbReference type="GO" id="GO:0050660">
    <property type="term" value="F:flavin adenine dinucleotide binding"/>
    <property type="evidence" value="ECO:0007669"/>
    <property type="project" value="TreeGrafter"/>
</dbReference>
<name>A0A8K0SHU9_9HYPO</name>